<reference evidence="1" key="1">
    <citation type="journal article" date="2023" name="Insect Mol. Biol.">
        <title>Genome sequencing provides insights into the evolution of gene families encoding plant cell wall-degrading enzymes in longhorned beetles.</title>
        <authorList>
            <person name="Shin N.R."/>
            <person name="Okamura Y."/>
            <person name="Kirsch R."/>
            <person name="Pauchet Y."/>
        </authorList>
    </citation>
    <scope>NUCLEOTIDE SEQUENCE</scope>
    <source>
        <strain evidence="1">RBIC_L_NR</strain>
    </source>
</reference>
<organism evidence="1 2">
    <name type="scientific">Rhamnusium bicolor</name>
    <dbReference type="NCBI Taxonomy" id="1586634"/>
    <lineage>
        <taxon>Eukaryota</taxon>
        <taxon>Metazoa</taxon>
        <taxon>Ecdysozoa</taxon>
        <taxon>Arthropoda</taxon>
        <taxon>Hexapoda</taxon>
        <taxon>Insecta</taxon>
        <taxon>Pterygota</taxon>
        <taxon>Neoptera</taxon>
        <taxon>Endopterygota</taxon>
        <taxon>Coleoptera</taxon>
        <taxon>Polyphaga</taxon>
        <taxon>Cucujiformia</taxon>
        <taxon>Chrysomeloidea</taxon>
        <taxon>Cerambycidae</taxon>
        <taxon>Lepturinae</taxon>
        <taxon>Rhagiini</taxon>
        <taxon>Rhamnusium</taxon>
    </lineage>
</organism>
<proteinExistence type="predicted"/>
<accession>A0AAV8YKJ3</accession>
<dbReference type="Proteomes" id="UP001162156">
    <property type="component" value="Unassembled WGS sequence"/>
</dbReference>
<sequence length="236" mass="27493">MCSQEYHKDAQMLSYANDLMKYFVKKTCEMYGHDFVSHNVHNLVHLAGDVSLYGKLDNFSAFPFENYMSQLKKMLRKREKPLQQVIKRISEGRFIKKVIPTTSNSAVELFQQHYEGPLLQNFTGISQYKVVRTKKYVLKTREPDCFVQLQNNDIIKIVNFNCFQNGNNSEIKILGYKFLEQSNFFNSPCESSFLGIFDLNCSKMSTLSAWTFSEIKCKLVYMPYSANKSVVYPLLH</sequence>
<dbReference type="PANTHER" id="PTHR33053:SF9">
    <property type="entry name" value="AGAP000105-PA"/>
    <property type="match status" value="1"/>
</dbReference>
<protein>
    <submittedName>
        <fullName evidence="1">Uncharacterized protein</fullName>
    </submittedName>
</protein>
<evidence type="ECO:0000313" key="2">
    <source>
        <dbReference type="Proteomes" id="UP001162156"/>
    </source>
</evidence>
<dbReference type="PANTHER" id="PTHR33053">
    <property type="entry name" value="PROTEIN, PUTATIVE-RELATED"/>
    <property type="match status" value="1"/>
</dbReference>
<dbReference type="EMBL" id="JANEYF010002082">
    <property type="protein sequence ID" value="KAJ8951701.1"/>
    <property type="molecule type" value="Genomic_DNA"/>
</dbReference>
<keyword evidence="2" id="KW-1185">Reference proteome</keyword>
<gene>
    <name evidence="1" type="ORF">NQ314_007650</name>
</gene>
<name>A0AAV8YKJ3_9CUCU</name>
<dbReference type="AlphaFoldDB" id="A0AAV8YKJ3"/>
<evidence type="ECO:0000313" key="1">
    <source>
        <dbReference type="EMBL" id="KAJ8951701.1"/>
    </source>
</evidence>
<comment type="caution">
    <text evidence="1">The sequence shown here is derived from an EMBL/GenBank/DDBJ whole genome shotgun (WGS) entry which is preliminary data.</text>
</comment>